<dbReference type="Proteomes" id="UP001159363">
    <property type="component" value="Chromosome 10"/>
</dbReference>
<keyword evidence="2" id="KW-1185">Reference proteome</keyword>
<organism evidence="1 2">
    <name type="scientific">Dryococelus australis</name>
    <dbReference type="NCBI Taxonomy" id="614101"/>
    <lineage>
        <taxon>Eukaryota</taxon>
        <taxon>Metazoa</taxon>
        <taxon>Ecdysozoa</taxon>
        <taxon>Arthropoda</taxon>
        <taxon>Hexapoda</taxon>
        <taxon>Insecta</taxon>
        <taxon>Pterygota</taxon>
        <taxon>Neoptera</taxon>
        <taxon>Polyneoptera</taxon>
        <taxon>Phasmatodea</taxon>
        <taxon>Verophasmatodea</taxon>
        <taxon>Anareolatae</taxon>
        <taxon>Phasmatidae</taxon>
        <taxon>Eurycanthinae</taxon>
        <taxon>Dryococelus</taxon>
    </lineage>
</organism>
<evidence type="ECO:0000313" key="2">
    <source>
        <dbReference type="Proteomes" id="UP001159363"/>
    </source>
</evidence>
<name>A0ABQ9GMC0_9NEOP</name>
<evidence type="ECO:0000313" key="1">
    <source>
        <dbReference type="EMBL" id="KAJ8873181.1"/>
    </source>
</evidence>
<accession>A0ABQ9GMC0</accession>
<sequence length="726" mass="79998">MTSVLMAQSGGRREGGRTRPVLGDMTDYCTYREPLRRGSRGRLVELAVPPAGALQPHEAMFTFNEMVMVHRIPRDGDSLFASLSLQVQRVSPGSSAHQHFTTSMRHQTAFYIRRNWEFFFKPLLRALSVHGDRRSHSEQSLRLRAGSCSIPPNHTSCQLQPCDYCTAAYLMRPLSVHGDSKPVAGTVCTRRQVDRRSHSEQSLCLRDGSCSSAANTCCQVMSCNLFTADKLLRPLSVHGDRRSHSEKSLGLRAGSCSCAAHHTCCQLMCCNFCTALYLLRPRSVYEDRSVGALKVNSHSVCELDNAVVKPTTHTVRYCLVTTALYRTCCLPLSVHGDSLPATATECTRRQIDRRSHCEQSLCLRAGSCSNTAHHTCCKLQPCVYCTATYLLRALSLHGDSLPAAGNMCSRRQVGRGSHNEQSLCLRAGSCSSAATTHVVSALIVNSRSVCELDHAVVKPISHAVSYCLVTNALQPNCRGHCAYTETGALRENRRSVDELDHAVVQPTTHAVSYCLVTTALHPTFYLPLSVHGDRRQVDRRSLSEQSLCLRAGSCSSEAHLSCCQLLPCDYCTAGYLLRSICVHGDRRRQTAWDDVIAHAWQPCVPASPDVALRRCEAQHNYTVCYRYSGSDVERVWSYIGDLASPGFPAGVQVVPAVAYVYDVDVMMYPEDGATHLVSTAPHPCLQAGIAHRLVWEGDGRLRDYFDVVVSVHPKTSPMPPGLWVSP</sequence>
<reference evidence="1 2" key="1">
    <citation type="submission" date="2023-02" db="EMBL/GenBank/DDBJ databases">
        <title>LHISI_Scaffold_Assembly.</title>
        <authorList>
            <person name="Stuart O.P."/>
            <person name="Cleave R."/>
            <person name="Magrath M.J.L."/>
            <person name="Mikheyev A.S."/>
        </authorList>
    </citation>
    <scope>NUCLEOTIDE SEQUENCE [LARGE SCALE GENOMIC DNA]</scope>
    <source>
        <strain evidence="1">Daus_M_001</strain>
        <tissue evidence="1">Leg muscle</tissue>
    </source>
</reference>
<comment type="caution">
    <text evidence="1">The sequence shown here is derived from an EMBL/GenBank/DDBJ whole genome shotgun (WGS) entry which is preliminary data.</text>
</comment>
<gene>
    <name evidence="1" type="ORF">PR048_026814</name>
</gene>
<proteinExistence type="predicted"/>
<protein>
    <submittedName>
        <fullName evidence="1">Uncharacterized protein</fullName>
    </submittedName>
</protein>
<dbReference type="EMBL" id="JARBHB010000011">
    <property type="protein sequence ID" value="KAJ8873181.1"/>
    <property type="molecule type" value="Genomic_DNA"/>
</dbReference>
<dbReference type="Gene3D" id="3.90.70.80">
    <property type="match status" value="1"/>
</dbReference>